<evidence type="ECO:0000313" key="2">
    <source>
        <dbReference type="Proteomes" id="UP000288096"/>
    </source>
</evidence>
<organism evidence="1 2">
    <name type="scientific">Desulfonema ishimotonii</name>
    <dbReference type="NCBI Taxonomy" id="45657"/>
    <lineage>
        <taxon>Bacteria</taxon>
        <taxon>Pseudomonadati</taxon>
        <taxon>Thermodesulfobacteriota</taxon>
        <taxon>Desulfobacteria</taxon>
        <taxon>Desulfobacterales</taxon>
        <taxon>Desulfococcaceae</taxon>
        <taxon>Desulfonema</taxon>
    </lineage>
</organism>
<reference evidence="2" key="1">
    <citation type="submission" date="2017-11" db="EMBL/GenBank/DDBJ databases">
        <authorList>
            <person name="Watanabe M."/>
            <person name="Kojima H."/>
        </authorList>
    </citation>
    <scope>NUCLEOTIDE SEQUENCE [LARGE SCALE GENOMIC DNA]</scope>
    <source>
        <strain evidence="2">Tokyo 01</strain>
    </source>
</reference>
<protein>
    <submittedName>
        <fullName evidence="1">RHS repeat-associated core domain-containing pro tein</fullName>
    </submittedName>
</protein>
<name>A0A401FVJ0_9BACT</name>
<proteinExistence type="predicted"/>
<dbReference type="NCBIfam" id="TIGR01643">
    <property type="entry name" value="YD_repeat_2x"/>
    <property type="match status" value="1"/>
</dbReference>
<comment type="caution">
    <text evidence="1">The sequence shown here is derived from an EMBL/GenBank/DDBJ whole genome shotgun (WGS) entry which is preliminary data.</text>
</comment>
<keyword evidence="2" id="KW-1185">Reference proteome</keyword>
<evidence type="ECO:0000313" key="1">
    <source>
        <dbReference type="EMBL" id="GBC60979.1"/>
    </source>
</evidence>
<reference evidence="2" key="2">
    <citation type="submission" date="2019-01" db="EMBL/GenBank/DDBJ databases">
        <title>Genome sequence of Desulfonema ishimotonii strain Tokyo 01.</title>
        <authorList>
            <person name="Fukui M."/>
        </authorList>
    </citation>
    <scope>NUCLEOTIDE SEQUENCE [LARGE SCALE GENOMIC DNA]</scope>
    <source>
        <strain evidence="2">Tokyo 01</strain>
    </source>
</reference>
<gene>
    <name evidence="1" type="ORF">DENIS_1939</name>
</gene>
<dbReference type="RefSeq" id="WP_166405012.1">
    <property type="nucleotide sequence ID" value="NZ_BEXT01000001.1"/>
</dbReference>
<dbReference type="Gene3D" id="2.180.10.10">
    <property type="entry name" value="RHS repeat-associated core"/>
    <property type="match status" value="1"/>
</dbReference>
<dbReference type="EMBL" id="BEXT01000001">
    <property type="protein sequence ID" value="GBC60979.1"/>
    <property type="molecule type" value="Genomic_DNA"/>
</dbReference>
<accession>A0A401FVJ0</accession>
<dbReference type="AlphaFoldDB" id="A0A401FVJ0"/>
<sequence length="121" mass="13182">MGRYLPKTYNGNTLSRSDGTDTVSYTWDAENRLVSADDGSTVTTYGYDADGIRVSAETDGEVTMYLVDKNRDYAQVLEERDGSGGLIVSYVYGDDLIRQKRGDAGVPGVRGVRGRFGGHLT</sequence>
<dbReference type="InterPro" id="IPR006530">
    <property type="entry name" value="YD"/>
</dbReference>
<dbReference type="Proteomes" id="UP000288096">
    <property type="component" value="Unassembled WGS sequence"/>
</dbReference>